<organism evidence="3 4">
    <name type="scientific">Multifurca ochricompacta</name>
    <dbReference type="NCBI Taxonomy" id="376703"/>
    <lineage>
        <taxon>Eukaryota</taxon>
        <taxon>Fungi</taxon>
        <taxon>Dikarya</taxon>
        <taxon>Basidiomycota</taxon>
        <taxon>Agaricomycotina</taxon>
        <taxon>Agaricomycetes</taxon>
        <taxon>Russulales</taxon>
        <taxon>Russulaceae</taxon>
        <taxon>Multifurca</taxon>
    </lineage>
</organism>
<dbReference type="PROSITE" id="PS50157">
    <property type="entry name" value="ZINC_FINGER_C2H2_2"/>
    <property type="match status" value="1"/>
</dbReference>
<dbReference type="AlphaFoldDB" id="A0AAD4LUH3"/>
<keyword evidence="1" id="KW-0479">Metal-binding</keyword>
<protein>
    <recommendedName>
        <fullName evidence="2">C2H2-type domain-containing protein</fullName>
    </recommendedName>
</protein>
<keyword evidence="4" id="KW-1185">Reference proteome</keyword>
<evidence type="ECO:0000313" key="4">
    <source>
        <dbReference type="Proteomes" id="UP001203297"/>
    </source>
</evidence>
<feature type="domain" description="C2H2-type" evidence="2">
    <location>
        <begin position="254"/>
        <end position="282"/>
    </location>
</feature>
<gene>
    <name evidence="3" type="ORF">B0F90DRAFT_582589</name>
</gene>
<keyword evidence="1" id="KW-0862">Zinc</keyword>
<dbReference type="EMBL" id="WTXG01000209">
    <property type="protein sequence ID" value="KAI0290660.1"/>
    <property type="molecule type" value="Genomic_DNA"/>
</dbReference>
<evidence type="ECO:0000256" key="1">
    <source>
        <dbReference type="PROSITE-ProRule" id="PRU00042"/>
    </source>
</evidence>
<dbReference type="Proteomes" id="UP001203297">
    <property type="component" value="Unassembled WGS sequence"/>
</dbReference>
<comment type="caution">
    <text evidence="3">The sequence shown here is derived from an EMBL/GenBank/DDBJ whole genome shotgun (WGS) entry which is preliminary data.</text>
</comment>
<dbReference type="Gene3D" id="3.30.160.60">
    <property type="entry name" value="Classic Zinc Finger"/>
    <property type="match status" value="1"/>
</dbReference>
<name>A0AAD4LUH3_9AGAM</name>
<evidence type="ECO:0000313" key="3">
    <source>
        <dbReference type="EMBL" id="KAI0290660.1"/>
    </source>
</evidence>
<sequence length="316" mass="35721">MNTRHHSLTPQIATPESRKYFRHPLSIDIPNINPVQGTIDNQPTYTAEDNPPVEELMQEMSLLEFRDFGISDPQYYLPSSELFERYETSIGDAVPETGGFIPNDFPVLKAPSEGLNDYCFDVDAQRIVQPVPDARLQLFIVIGTGGFLPDRFPVPKAPSQALNDYCFDAGTQRIVQPIPDAGFQQLMVPETGDILPDGFPVQKAPSQGLDDYDFPVDTQRPAQHDPVCTTLPSLKGALPQKRGAKRKETSGKSFKCSSCGSCHKQQQGLNRHNRDKHEPKERCDLCLDFMWPGGRRYIYKKHVRKEHASLYHYIFN</sequence>
<evidence type="ECO:0000259" key="2">
    <source>
        <dbReference type="PROSITE" id="PS50157"/>
    </source>
</evidence>
<reference evidence="3" key="1">
    <citation type="journal article" date="2022" name="New Phytol.">
        <title>Evolutionary transition to the ectomycorrhizal habit in the genomes of a hyperdiverse lineage of mushroom-forming fungi.</title>
        <authorList>
            <person name="Looney B."/>
            <person name="Miyauchi S."/>
            <person name="Morin E."/>
            <person name="Drula E."/>
            <person name="Courty P.E."/>
            <person name="Kohler A."/>
            <person name="Kuo A."/>
            <person name="LaButti K."/>
            <person name="Pangilinan J."/>
            <person name="Lipzen A."/>
            <person name="Riley R."/>
            <person name="Andreopoulos W."/>
            <person name="He G."/>
            <person name="Johnson J."/>
            <person name="Nolan M."/>
            <person name="Tritt A."/>
            <person name="Barry K.W."/>
            <person name="Grigoriev I.V."/>
            <person name="Nagy L.G."/>
            <person name="Hibbett D."/>
            <person name="Henrissat B."/>
            <person name="Matheny P.B."/>
            <person name="Labbe J."/>
            <person name="Martin F.M."/>
        </authorList>
    </citation>
    <scope>NUCLEOTIDE SEQUENCE</scope>
    <source>
        <strain evidence="3">BPL690</strain>
    </source>
</reference>
<keyword evidence="1" id="KW-0863">Zinc-finger</keyword>
<dbReference type="InterPro" id="IPR013087">
    <property type="entry name" value="Znf_C2H2_type"/>
</dbReference>
<proteinExistence type="predicted"/>
<dbReference type="GO" id="GO:0008270">
    <property type="term" value="F:zinc ion binding"/>
    <property type="evidence" value="ECO:0007669"/>
    <property type="project" value="UniProtKB-KW"/>
</dbReference>
<accession>A0AAD4LUH3</accession>